<gene>
    <name evidence="2" type="ORF">BRM9_0201</name>
    <name evidence="3" type="ORF">DSM1535_1517</name>
    <name evidence="4" type="ORF">MB9_0166</name>
</gene>
<dbReference type="RefSeq" id="WP_023991289.1">
    <property type="nucleotide sequence ID" value="NZ_CALCVY010000263.1"/>
</dbReference>
<evidence type="ECO:0000313" key="5">
    <source>
        <dbReference type="Proteomes" id="UP000062768"/>
    </source>
</evidence>
<organism evidence="3">
    <name type="scientific">Methanobacterium formicicum</name>
    <dbReference type="NCBI Taxonomy" id="2162"/>
    <lineage>
        <taxon>Archaea</taxon>
        <taxon>Methanobacteriati</taxon>
        <taxon>Methanobacteriota</taxon>
        <taxon>Methanomada group</taxon>
        <taxon>Methanobacteria</taxon>
        <taxon>Methanobacteriales</taxon>
        <taxon>Methanobacteriaceae</taxon>
        <taxon>Methanobacterium</taxon>
    </lineage>
</organism>
<dbReference type="InterPro" id="IPR038733">
    <property type="entry name" value="Predicted_DNA_bind_prot_RHH"/>
</dbReference>
<reference evidence="3" key="2">
    <citation type="submission" date="2014-08" db="EMBL/GenBank/DDBJ databases">
        <authorList>
            <person name="Wibberg D."/>
        </authorList>
    </citation>
    <scope>NUCLEOTIDE SEQUENCE</scope>
</reference>
<proteinExistence type="predicted"/>
<dbReference type="KEGG" id="mfi:DSM1535_1517"/>
<dbReference type="EMBL" id="LN734822">
    <property type="protein sequence ID" value="CEL23822.1"/>
    <property type="molecule type" value="Genomic_DNA"/>
</dbReference>
<dbReference type="Pfam" id="PF12651">
    <property type="entry name" value="RHH_3"/>
    <property type="match status" value="1"/>
</dbReference>
<reference evidence="2" key="1">
    <citation type="submission" date="2013-12" db="EMBL/GenBank/DDBJ databases">
        <title>The complete genome sequence of Methanobacterium sp. BRM9.</title>
        <authorList>
            <consortium name="Pastoral Greenhouse Gas Research Consortium"/>
            <person name="Kelly W.J."/>
            <person name="Leahy S.C."/>
            <person name="Perry R."/>
            <person name="Li D."/>
            <person name="Altermann E."/>
            <person name="Lambie S.C."/>
            <person name="Attwood G.T."/>
        </authorList>
    </citation>
    <scope>NUCLEOTIDE SEQUENCE [LARGE SCALE GENOMIC DNA]</scope>
    <source>
        <strain evidence="2">BRM9</strain>
    </source>
</reference>
<evidence type="ECO:0000313" key="3">
    <source>
        <dbReference type="EMBL" id="CEA13850.1"/>
    </source>
</evidence>
<evidence type="ECO:0000313" key="4">
    <source>
        <dbReference type="EMBL" id="CEL23822.1"/>
    </source>
</evidence>
<dbReference type="EMBL" id="LN515531">
    <property type="protein sequence ID" value="CEA13850.1"/>
    <property type="molecule type" value="Genomic_DNA"/>
</dbReference>
<dbReference type="PATRIC" id="fig|2162.10.peg.175"/>
<sequence>MDKQITMKIPEEMYWDLRELSTKKGEIPIGELIRRALDDYIRKNKMKGIL</sequence>
<dbReference type="KEGG" id="mfc:BRM9_0201"/>
<accession>A0A090I6R9</accession>
<dbReference type="STRING" id="2162.BRM9_0201"/>
<dbReference type="OrthoDB" id="67502at2157"/>
<dbReference type="AlphaFoldDB" id="A0A090I6R9"/>
<reference evidence="4" key="3">
    <citation type="submission" date="2014-09" db="EMBL/GenBank/DDBJ databases">
        <authorList>
            <person name="Bishop-Lilly K.A."/>
            <person name="Broomall S.M."/>
            <person name="Chain P.S."/>
            <person name="Chertkov O."/>
            <person name="Coyne S.R."/>
            <person name="Daligault H.E."/>
            <person name="Davenport K.W."/>
            <person name="Erkkila T."/>
            <person name="Frey K.G."/>
            <person name="Gibbons H.S."/>
            <person name="Gu W."/>
            <person name="Jaissle J."/>
            <person name="Johnson S.L."/>
            <person name="Koroleva G.I."/>
            <person name="Ladner J.T."/>
            <person name="Lo C.-C."/>
            <person name="Minogue T.D."/>
            <person name="Munk C."/>
            <person name="Palacios G.F."/>
            <person name="Redden C.L."/>
            <person name="Rosenzweig C.N."/>
            <person name="Scholz M.B."/>
            <person name="Teshima H."/>
            <person name="Xu Y."/>
        </authorList>
    </citation>
    <scope>NUCLEOTIDE SEQUENCE</scope>
    <source>
        <strain evidence="4">Mb9</strain>
    </source>
</reference>
<dbReference type="Proteomes" id="UP000062768">
    <property type="component" value="Chromosome I"/>
</dbReference>
<dbReference type="GeneID" id="32014294"/>
<evidence type="ECO:0000259" key="1">
    <source>
        <dbReference type="Pfam" id="PF12651"/>
    </source>
</evidence>
<name>A0A090I6R9_METFO</name>
<evidence type="ECO:0000313" key="2">
    <source>
        <dbReference type="EMBL" id="AIS31030.1"/>
    </source>
</evidence>
<keyword evidence="5" id="KW-1185">Reference proteome</keyword>
<dbReference type="EMBL" id="CP006933">
    <property type="protein sequence ID" value="AIS31030.1"/>
    <property type="molecule type" value="Genomic_DNA"/>
</dbReference>
<feature type="domain" description="Predicted DNA-binding protein ribbon-helix-helix" evidence="1">
    <location>
        <begin position="5"/>
        <end position="43"/>
    </location>
</feature>
<dbReference type="Proteomes" id="UP000029661">
    <property type="component" value="Chromosome"/>
</dbReference>
<protein>
    <recommendedName>
        <fullName evidence="1">Predicted DNA-binding protein ribbon-helix-helix domain-containing protein</fullName>
    </recommendedName>
</protein>